<evidence type="ECO:0000259" key="1">
    <source>
        <dbReference type="Pfam" id="PF01882"/>
    </source>
</evidence>
<dbReference type="KEGG" id="mri:Mal4_04890"/>
<dbReference type="Gene3D" id="3.40.50.410">
    <property type="entry name" value="von Willebrand factor, type A domain"/>
    <property type="match status" value="1"/>
</dbReference>
<keyword evidence="3" id="KW-1185">Reference proteome</keyword>
<dbReference type="PANTHER" id="PTHR33608:SF7">
    <property type="entry name" value="DUF58 DOMAIN-CONTAINING PROTEIN"/>
    <property type="match status" value="1"/>
</dbReference>
<dbReference type="EMBL" id="CP036275">
    <property type="protein sequence ID" value="QDU36205.1"/>
    <property type="molecule type" value="Genomic_DNA"/>
</dbReference>
<dbReference type="Proteomes" id="UP000320496">
    <property type="component" value="Chromosome"/>
</dbReference>
<organism evidence="2 3">
    <name type="scientific">Maioricimonas rarisocia</name>
    <dbReference type="NCBI Taxonomy" id="2528026"/>
    <lineage>
        <taxon>Bacteria</taxon>
        <taxon>Pseudomonadati</taxon>
        <taxon>Planctomycetota</taxon>
        <taxon>Planctomycetia</taxon>
        <taxon>Planctomycetales</taxon>
        <taxon>Planctomycetaceae</taxon>
        <taxon>Maioricimonas</taxon>
    </lineage>
</organism>
<sequence length="307" mass="35233">MPRPVTVDLKRYLPPEALARISRLEISARQVVEGFLSGQHRSPYFGQSIEFVQHREYVAGDDSRRIDWKVWSKTDKVYVKLYEEETNLRTTLLVDCSESMQFGSRGTTKYDYACSIAAALTYLLLRQQDAVSLAVFDDQVRSMVPSRSRTTHLGAILSTLIREDPAKKTDMLQILRQVADQKSQKGMVILISDLFVSRDSLFKGLRMLRQRGHDVLIFHILDDEEVDFTYSGTTKFDGMEEAGELVCDPRSLRDGYLKAMNAFLDELRTRCARNVIDYQTVRTSEHLDAVLRHYLNHRVGLRGSVRS</sequence>
<evidence type="ECO:0000313" key="3">
    <source>
        <dbReference type="Proteomes" id="UP000320496"/>
    </source>
</evidence>
<dbReference type="AlphaFoldDB" id="A0A517Z154"/>
<dbReference type="SUPFAM" id="SSF53300">
    <property type="entry name" value="vWA-like"/>
    <property type="match status" value="1"/>
</dbReference>
<protein>
    <recommendedName>
        <fullName evidence="1">DUF58 domain-containing protein</fullName>
    </recommendedName>
</protein>
<accession>A0A517Z154</accession>
<proteinExistence type="predicted"/>
<evidence type="ECO:0000313" key="2">
    <source>
        <dbReference type="EMBL" id="QDU36205.1"/>
    </source>
</evidence>
<name>A0A517Z154_9PLAN</name>
<dbReference type="CDD" id="cd00198">
    <property type="entry name" value="vWFA"/>
    <property type="match status" value="1"/>
</dbReference>
<reference evidence="2 3" key="1">
    <citation type="submission" date="2019-02" db="EMBL/GenBank/DDBJ databases">
        <title>Deep-cultivation of Planctomycetes and their phenomic and genomic characterization uncovers novel biology.</title>
        <authorList>
            <person name="Wiegand S."/>
            <person name="Jogler M."/>
            <person name="Boedeker C."/>
            <person name="Pinto D."/>
            <person name="Vollmers J."/>
            <person name="Rivas-Marin E."/>
            <person name="Kohn T."/>
            <person name="Peeters S.H."/>
            <person name="Heuer A."/>
            <person name="Rast P."/>
            <person name="Oberbeckmann S."/>
            <person name="Bunk B."/>
            <person name="Jeske O."/>
            <person name="Meyerdierks A."/>
            <person name="Storesund J.E."/>
            <person name="Kallscheuer N."/>
            <person name="Luecker S."/>
            <person name="Lage O.M."/>
            <person name="Pohl T."/>
            <person name="Merkel B.J."/>
            <person name="Hornburger P."/>
            <person name="Mueller R.-W."/>
            <person name="Bruemmer F."/>
            <person name="Labrenz M."/>
            <person name="Spormann A.M."/>
            <person name="Op den Camp H."/>
            <person name="Overmann J."/>
            <person name="Amann R."/>
            <person name="Jetten M.S.M."/>
            <person name="Mascher T."/>
            <person name="Medema M.H."/>
            <person name="Devos D.P."/>
            <person name="Kaster A.-K."/>
            <person name="Ovreas L."/>
            <person name="Rohde M."/>
            <person name="Galperin M.Y."/>
            <person name="Jogler C."/>
        </authorList>
    </citation>
    <scope>NUCLEOTIDE SEQUENCE [LARGE SCALE GENOMIC DNA]</scope>
    <source>
        <strain evidence="2 3">Mal4</strain>
    </source>
</reference>
<dbReference type="PANTHER" id="PTHR33608">
    <property type="entry name" value="BLL2464 PROTEIN"/>
    <property type="match status" value="1"/>
</dbReference>
<dbReference type="InterPro" id="IPR002881">
    <property type="entry name" value="DUF58"/>
</dbReference>
<gene>
    <name evidence="2" type="ORF">Mal4_04890</name>
</gene>
<dbReference type="InterPro" id="IPR036465">
    <property type="entry name" value="vWFA_dom_sf"/>
</dbReference>
<feature type="domain" description="DUF58" evidence="1">
    <location>
        <begin position="54"/>
        <end position="260"/>
    </location>
</feature>
<dbReference type="Pfam" id="PF01882">
    <property type="entry name" value="DUF58"/>
    <property type="match status" value="1"/>
</dbReference>